<comment type="similarity">
    <text evidence="1">Belongs to the transferase hexapeptide repeat family.</text>
</comment>
<dbReference type="STRING" id="1227465.C463_05545"/>
<keyword evidence="2 4" id="KW-0808">Transferase</keyword>
<dbReference type="Pfam" id="PF12464">
    <property type="entry name" value="Mac"/>
    <property type="match status" value="1"/>
</dbReference>
<dbReference type="GO" id="GO:0005829">
    <property type="term" value="C:cytosol"/>
    <property type="evidence" value="ECO:0007669"/>
    <property type="project" value="TreeGrafter"/>
</dbReference>
<dbReference type="Gene3D" id="2.160.10.10">
    <property type="entry name" value="Hexapeptide repeat proteins"/>
    <property type="match status" value="1"/>
</dbReference>
<dbReference type="PANTHER" id="PTHR23416">
    <property type="entry name" value="SIALIC ACID SYNTHASE-RELATED"/>
    <property type="match status" value="1"/>
</dbReference>
<dbReference type="GO" id="GO:0008374">
    <property type="term" value="F:O-acyltransferase activity"/>
    <property type="evidence" value="ECO:0007669"/>
    <property type="project" value="TreeGrafter"/>
</dbReference>
<dbReference type="InterPro" id="IPR024688">
    <property type="entry name" value="Mac_dom"/>
</dbReference>
<evidence type="ECO:0000259" key="3">
    <source>
        <dbReference type="SMART" id="SM01266"/>
    </source>
</evidence>
<keyword evidence="5" id="KW-1185">Reference proteome</keyword>
<dbReference type="GO" id="GO:0016407">
    <property type="term" value="F:acetyltransferase activity"/>
    <property type="evidence" value="ECO:0007669"/>
    <property type="project" value="InterPro"/>
</dbReference>
<dbReference type="InterPro" id="IPR011004">
    <property type="entry name" value="Trimer_LpxA-like_sf"/>
</dbReference>
<evidence type="ECO:0000313" key="4">
    <source>
        <dbReference type="EMBL" id="ELZ45869.1"/>
    </source>
</evidence>
<dbReference type="Proteomes" id="UP000011586">
    <property type="component" value="Unassembled WGS sequence"/>
</dbReference>
<dbReference type="SUPFAM" id="SSF51161">
    <property type="entry name" value="Trimeric LpxA-like enzymes"/>
    <property type="match status" value="1"/>
</dbReference>
<dbReference type="OrthoDB" id="1475at2157"/>
<protein>
    <submittedName>
        <fullName evidence="4">Transferase</fullName>
    </submittedName>
</protein>
<dbReference type="RefSeq" id="WP_008441774.1">
    <property type="nucleotide sequence ID" value="NZ_AOJK01000025.1"/>
</dbReference>
<comment type="caution">
    <text evidence="4">The sequence shown here is derived from an EMBL/GenBank/DDBJ whole genome shotgun (WGS) entry which is preliminary data.</text>
</comment>
<accession>M0EHH7</accession>
<sequence>MGREKERMLAGEAYDPSAPELVADRRRARDRCGRYNETAQTETDRRDRLLRELFGAVEGDATVLPPFHCDYGENIGVGDDFFANFGCVFLDAGPIAFGENCMLGPGVHVYTPTHPLDPEERATGLEFGDPVTVGDDVWVGGRAVITPGVEIGDGAVVAAGAVVVDDVPARTVVGGNPAEVIREIDDDE</sequence>
<dbReference type="PROSITE" id="PS00101">
    <property type="entry name" value="HEXAPEP_TRANSFERASES"/>
    <property type="match status" value="1"/>
</dbReference>
<dbReference type="FunFam" id="2.160.10.10:FF:000008">
    <property type="entry name" value="Maltose O-acetyltransferase"/>
    <property type="match status" value="1"/>
</dbReference>
<dbReference type="CDD" id="cd03357">
    <property type="entry name" value="LbH_MAT_GAT"/>
    <property type="match status" value="1"/>
</dbReference>
<evidence type="ECO:0000313" key="5">
    <source>
        <dbReference type="Proteomes" id="UP000011586"/>
    </source>
</evidence>
<dbReference type="AlphaFoldDB" id="M0EHH7"/>
<dbReference type="EMBL" id="AOJK01000025">
    <property type="protein sequence ID" value="ELZ45869.1"/>
    <property type="molecule type" value="Genomic_DNA"/>
</dbReference>
<dbReference type="SMART" id="SM01266">
    <property type="entry name" value="Mac"/>
    <property type="match status" value="1"/>
</dbReference>
<dbReference type="PATRIC" id="fig|1227465.4.peg.1088"/>
<dbReference type="PANTHER" id="PTHR23416:SF23">
    <property type="entry name" value="ACETYLTRANSFERASE C18B11.09C-RELATED"/>
    <property type="match status" value="1"/>
</dbReference>
<reference evidence="4 5" key="1">
    <citation type="journal article" date="2014" name="PLoS Genet.">
        <title>Phylogenetically driven sequencing of extremely halophilic archaea reveals strategies for static and dynamic osmo-response.</title>
        <authorList>
            <person name="Becker E.A."/>
            <person name="Seitzer P.M."/>
            <person name="Tritt A."/>
            <person name="Larsen D."/>
            <person name="Krusor M."/>
            <person name="Yao A.I."/>
            <person name="Wu D."/>
            <person name="Madern D."/>
            <person name="Eisen J.A."/>
            <person name="Darling A.E."/>
            <person name="Facciotti M.T."/>
        </authorList>
    </citation>
    <scope>NUCLEOTIDE SEQUENCE [LARGE SCALE GENOMIC DNA]</scope>
    <source>
        <strain evidence="4 5">DSM 19288</strain>
    </source>
</reference>
<organism evidence="4 5">
    <name type="scientific">Halorubrum californiense DSM 19288</name>
    <dbReference type="NCBI Taxonomy" id="1227465"/>
    <lineage>
        <taxon>Archaea</taxon>
        <taxon>Methanobacteriati</taxon>
        <taxon>Methanobacteriota</taxon>
        <taxon>Stenosarchaea group</taxon>
        <taxon>Halobacteria</taxon>
        <taxon>Halobacteriales</taxon>
        <taxon>Haloferacaceae</taxon>
        <taxon>Halorubrum</taxon>
    </lineage>
</organism>
<gene>
    <name evidence="4" type="ORF">C463_05545</name>
</gene>
<evidence type="ECO:0000256" key="1">
    <source>
        <dbReference type="ARBA" id="ARBA00007274"/>
    </source>
</evidence>
<dbReference type="Pfam" id="PF14602">
    <property type="entry name" value="Hexapep_2"/>
    <property type="match status" value="1"/>
</dbReference>
<name>M0EHH7_9EURY</name>
<evidence type="ECO:0000256" key="2">
    <source>
        <dbReference type="ARBA" id="ARBA00022679"/>
    </source>
</evidence>
<dbReference type="InterPro" id="IPR018357">
    <property type="entry name" value="Hexapep_transf_CS"/>
</dbReference>
<dbReference type="InterPro" id="IPR001451">
    <property type="entry name" value="Hexapep"/>
</dbReference>
<dbReference type="InterPro" id="IPR051159">
    <property type="entry name" value="Hexapeptide_acetyltransf"/>
</dbReference>
<feature type="domain" description="Maltose/galactoside acetyltransferase" evidence="3">
    <location>
        <begin position="5"/>
        <end position="59"/>
    </location>
</feature>
<proteinExistence type="inferred from homology"/>